<protein>
    <submittedName>
        <fullName evidence="1">Uncharacterized protein</fullName>
    </submittedName>
</protein>
<reference evidence="1 2" key="1">
    <citation type="submission" date="2019-07" db="EMBL/GenBank/DDBJ databases">
        <title>Whole genome shotgun sequence of Chryseobacterium hagamense NBRC 105253.</title>
        <authorList>
            <person name="Hosoyama A."/>
            <person name="Uohara A."/>
            <person name="Ohji S."/>
            <person name="Ichikawa N."/>
        </authorList>
    </citation>
    <scope>NUCLEOTIDE SEQUENCE [LARGE SCALE GENOMIC DNA]</scope>
    <source>
        <strain evidence="1 2">NBRC 105253</strain>
    </source>
</reference>
<dbReference type="AlphaFoldDB" id="A0A511YSR1"/>
<sequence>MVEDTSVFLNDSKNEDFLVVKESGTEEIHGEQSIAQVEKKFQAFP</sequence>
<comment type="caution">
    <text evidence="1">The sequence shown here is derived from an EMBL/GenBank/DDBJ whole genome shotgun (WGS) entry which is preliminary data.</text>
</comment>
<dbReference type="Proteomes" id="UP000321863">
    <property type="component" value="Unassembled WGS sequence"/>
</dbReference>
<name>A0A511YSR1_9FLAO</name>
<evidence type="ECO:0000313" key="2">
    <source>
        <dbReference type="Proteomes" id="UP000321863"/>
    </source>
</evidence>
<keyword evidence="2" id="KW-1185">Reference proteome</keyword>
<organism evidence="1 2">
    <name type="scientific">Chryseobacterium hagamense</name>
    <dbReference type="NCBI Taxonomy" id="395935"/>
    <lineage>
        <taxon>Bacteria</taxon>
        <taxon>Pseudomonadati</taxon>
        <taxon>Bacteroidota</taxon>
        <taxon>Flavobacteriia</taxon>
        <taxon>Flavobacteriales</taxon>
        <taxon>Weeksellaceae</taxon>
        <taxon>Chryseobacterium group</taxon>
        <taxon>Chryseobacterium</taxon>
    </lineage>
</organism>
<dbReference type="EMBL" id="BJYJ01000065">
    <property type="protein sequence ID" value="GEN78239.1"/>
    <property type="molecule type" value="Genomic_DNA"/>
</dbReference>
<accession>A0A511YSR1</accession>
<evidence type="ECO:0000313" key="1">
    <source>
        <dbReference type="EMBL" id="GEN78239.1"/>
    </source>
</evidence>
<gene>
    <name evidence="1" type="ORF">CHA01nite_39790</name>
</gene>
<dbReference type="RefSeq" id="WP_170234789.1">
    <property type="nucleotide sequence ID" value="NZ_BJYJ01000065.1"/>
</dbReference>
<proteinExistence type="predicted"/>